<dbReference type="GO" id="GO:0008360">
    <property type="term" value="P:regulation of cell shape"/>
    <property type="evidence" value="ECO:0007669"/>
    <property type="project" value="UniProtKB-UniRule"/>
</dbReference>
<dbReference type="UniPathway" id="UPA00219"/>
<evidence type="ECO:0000256" key="3">
    <source>
        <dbReference type="ARBA" id="ARBA00022679"/>
    </source>
</evidence>
<proteinExistence type="inferred from homology"/>
<evidence type="ECO:0000256" key="2">
    <source>
        <dbReference type="ARBA" id="ARBA00005992"/>
    </source>
</evidence>
<dbReference type="CDD" id="cd16913">
    <property type="entry name" value="YkuD_like"/>
    <property type="match status" value="1"/>
</dbReference>
<keyword evidence="3" id="KW-0808">Transferase</keyword>
<keyword evidence="4 7" id="KW-0133">Cell shape</keyword>
<keyword evidence="6 7" id="KW-0961">Cell wall biogenesis/degradation</keyword>
<dbReference type="InterPro" id="IPR005490">
    <property type="entry name" value="LD_TPept_cat_dom"/>
</dbReference>
<organism evidence="9 10">
    <name type="scientific">Bacteriovorax stolpii</name>
    <name type="common">Bdellovibrio stolpii</name>
    <dbReference type="NCBI Taxonomy" id="960"/>
    <lineage>
        <taxon>Bacteria</taxon>
        <taxon>Pseudomonadati</taxon>
        <taxon>Bdellovibrionota</taxon>
        <taxon>Bacteriovoracia</taxon>
        <taxon>Bacteriovoracales</taxon>
        <taxon>Bacteriovoracaceae</taxon>
        <taxon>Bacteriovorax</taxon>
    </lineage>
</organism>
<reference evidence="9 10" key="1">
    <citation type="submission" date="2018-01" db="EMBL/GenBank/DDBJ databases">
        <title>Complete genome sequence of Bacteriovorax stolpii DSM12778.</title>
        <authorList>
            <person name="Tang B."/>
            <person name="Chang J."/>
        </authorList>
    </citation>
    <scope>NUCLEOTIDE SEQUENCE [LARGE SCALE GENOMIC DNA]</scope>
    <source>
        <strain evidence="9 10">DSM 12778</strain>
    </source>
</reference>
<keyword evidence="5 7" id="KW-0573">Peptidoglycan synthesis</keyword>
<gene>
    <name evidence="9" type="ORF">C0V70_03765</name>
</gene>
<feature type="domain" description="L,D-TPase catalytic" evidence="8">
    <location>
        <begin position="154"/>
        <end position="290"/>
    </location>
</feature>
<dbReference type="RefSeq" id="WP_102242534.1">
    <property type="nucleotide sequence ID" value="NZ_CP025704.1"/>
</dbReference>
<evidence type="ECO:0000256" key="4">
    <source>
        <dbReference type="ARBA" id="ARBA00022960"/>
    </source>
</evidence>
<dbReference type="GO" id="GO:0004180">
    <property type="term" value="F:carboxypeptidase activity"/>
    <property type="evidence" value="ECO:0007669"/>
    <property type="project" value="UniProtKB-ARBA"/>
</dbReference>
<evidence type="ECO:0000256" key="1">
    <source>
        <dbReference type="ARBA" id="ARBA00004752"/>
    </source>
</evidence>
<comment type="pathway">
    <text evidence="1 7">Cell wall biogenesis; peptidoglycan biosynthesis.</text>
</comment>
<evidence type="ECO:0000259" key="8">
    <source>
        <dbReference type="PROSITE" id="PS52029"/>
    </source>
</evidence>
<dbReference type="OrthoDB" id="5291747at2"/>
<evidence type="ECO:0000313" key="10">
    <source>
        <dbReference type="Proteomes" id="UP000235584"/>
    </source>
</evidence>
<dbReference type="SUPFAM" id="SSF141523">
    <property type="entry name" value="L,D-transpeptidase catalytic domain-like"/>
    <property type="match status" value="1"/>
</dbReference>
<dbReference type="GO" id="GO:0016740">
    <property type="term" value="F:transferase activity"/>
    <property type="evidence" value="ECO:0007669"/>
    <property type="project" value="UniProtKB-KW"/>
</dbReference>
<dbReference type="Proteomes" id="UP000235584">
    <property type="component" value="Chromosome"/>
</dbReference>
<comment type="similarity">
    <text evidence="2">Belongs to the YkuD family.</text>
</comment>
<evidence type="ECO:0000256" key="5">
    <source>
        <dbReference type="ARBA" id="ARBA00022984"/>
    </source>
</evidence>
<dbReference type="AlphaFoldDB" id="A0A2K9NNZ0"/>
<dbReference type="KEGG" id="bsto:C0V70_03765"/>
<accession>A0A2K9NNZ0</accession>
<name>A0A2K9NNZ0_BACTC</name>
<keyword evidence="10" id="KW-1185">Reference proteome</keyword>
<dbReference type="EMBL" id="CP025704">
    <property type="protein sequence ID" value="AUN97239.1"/>
    <property type="molecule type" value="Genomic_DNA"/>
</dbReference>
<evidence type="ECO:0000256" key="7">
    <source>
        <dbReference type="PROSITE-ProRule" id="PRU01373"/>
    </source>
</evidence>
<evidence type="ECO:0000256" key="6">
    <source>
        <dbReference type="ARBA" id="ARBA00023316"/>
    </source>
</evidence>
<feature type="active site" description="Nucleophile" evidence="7">
    <location>
        <position position="262"/>
    </location>
</feature>
<dbReference type="GO" id="GO:0009252">
    <property type="term" value="P:peptidoglycan biosynthetic process"/>
    <property type="evidence" value="ECO:0007669"/>
    <property type="project" value="UniProtKB-UniPathway"/>
</dbReference>
<feature type="active site" description="Proton donor/acceptor" evidence="7">
    <location>
        <position position="246"/>
    </location>
</feature>
<dbReference type="GO" id="GO:0071555">
    <property type="term" value="P:cell wall organization"/>
    <property type="evidence" value="ECO:0007669"/>
    <property type="project" value="UniProtKB-UniRule"/>
</dbReference>
<protein>
    <recommendedName>
        <fullName evidence="8">L,D-TPase catalytic domain-containing protein</fullName>
    </recommendedName>
</protein>
<dbReference type="InterPro" id="IPR038063">
    <property type="entry name" value="Transpep_catalytic_dom"/>
</dbReference>
<dbReference type="PROSITE" id="PS52029">
    <property type="entry name" value="LD_TPASE"/>
    <property type="match status" value="1"/>
</dbReference>
<evidence type="ECO:0000313" key="9">
    <source>
        <dbReference type="EMBL" id="AUN97239.1"/>
    </source>
</evidence>
<sequence>MIRQAIVSSTIAVLLTMSVQDVYAQAVLGKNSLLTNQLIVPAEAANKVVGVRLDDLVNNFPSLVPGLANVAANIKSNPQAFFNSGTIEVVHNVFLNKLPEVTPGMVRLSVTAYVKYKGFSNFERFTVSYNNGAKKLADMLIQSEGSVNLRDTAFSITVGLVDRKVIIEDSMYDIKFVFPIGVGGFDEGVLNEGRVSLLTPRFQNGVIDQRAVISKREKPRYFDGKPFIRLLKGNDIRNDMTAIGFHTEINDSFVRGFDSHGCMRLRVPDLMALHDLIMDNDEQQTPITVSYKTKDQADHPAGKRNKTYKTVLNNGTKESPFFPLDRDNLVQLTYRETGAPLDKLIDSADDNYEDVFSYDTQEQLKEQNARRKNECQAKLMAGTIGTSQKDMEKCLDAGKREDSAKDRIYRKFMGIDSITALDLF</sequence>